<comment type="caution">
    <text evidence="2">The sequence shown here is derived from an EMBL/GenBank/DDBJ whole genome shotgun (WGS) entry which is preliminary data.</text>
</comment>
<proteinExistence type="predicted"/>
<feature type="region of interest" description="Disordered" evidence="1">
    <location>
        <begin position="18"/>
        <end position="70"/>
    </location>
</feature>
<name>A0AAW0MUV9_9GOBI</name>
<feature type="compositionally biased region" description="Acidic residues" evidence="1">
    <location>
        <begin position="250"/>
        <end position="266"/>
    </location>
</feature>
<feature type="compositionally biased region" description="Basic and acidic residues" evidence="1">
    <location>
        <begin position="46"/>
        <end position="55"/>
    </location>
</feature>
<feature type="compositionally biased region" description="Low complexity" evidence="1">
    <location>
        <begin position="99"/>
        <end position="134"/>
    </location>
</feature>
<feature type="compositionally biased region" description="Basic and acidic residues" evidence="1">
    <location>
        <begin position="192"/>
        <end position="226"/>
    </location>
</feature>
<sequence>MEEDCPSKPSVAELAGRFKGHILPMPASNDERPFRRRPPCSLKLLPQKDDNEDSPKTISPSNPVKVRTKNSALIEKLQANLALSPTALLPSPKSPDVKLQPAPLSPTTTTPQSPLTPMSPSLRPLSPHSPSLKPTQQSTEEETRWDSTRRLRGTHCPTSTRLEPACPSSAALPPDNTGDQPAKNPHLQSHSAGRDPEKDRDCDTIEEEVSRSNPEEDTSRSEEKMSEGSGEEEQQQQKTSETSVAKGNEEEMEVSEDVDQNENEGM</sequence>
<evidence type="ECO:0000256" key="1">
    <source>
        <dbReference type="SAM" id="MobiDB-lite"/>
    </source>
</evidence>
<evidence type="ECO:0000313" key="3">
    <source>
        <dbReference type="Proteomes" id="UP001460270"/>
    </source>
</evidence>
<gene>
    <name evidence="2" type="ORF">WMY93_029101</name>
</gene>
<dbReference type="AlphaFoldDB" id="A0AAW0MUV9"/>
<evidence type="ECO:0000313" key="2">
    <source>
        <dbReference type="EMBL" id="KAK7882927.1"/>
    </source>
</evidence>
<evidence type="ECO:0008006" key="4">
    <source>
        <dbReference type="Google" id="ProtNLM"/>
    </source>
</evidence>
<organism evidence="2 3">
    <name type="scientific">Mugilogobius chulae</name>
    <name type="common">yellowstripe goby</name>
    <dbReference type="NCBI Taxonomy" id="88201"/>
    <lineage>
        <taxon>Eukaryota</taxon>
        <taxon>Metazoa</taxon>
        <taxon>Chordata</taxon>
        <taxon>Craniata</taxon>
        <taxon>Vertebrata</taxon>
        <taxon>Euteleostomi</taxon>
        <taxon>Actinopterygii</taxon>
        <taxon>Neopterygii</taxon>
        <taxon>Teleostei</taxon>
        <taxon>Neoteleostei</taxon>
        <taxon>Acanthomorphata</taxon>
        <taxon>Gobiaria</taxon>
        <taxon>Gobiiformes</taxon>
        <taxon>Gobioidei</taxon>
        <taxon>Gobiidae</taxon>
        <taxon>Gobionellinae</taxon>
        <taxon>Mugilogobius</taxon>
    </lineage>
</organism>
<feature type="region of interest" description="Disordered" evidence="1">
    <location>
        <begin position="86"/>
        <end position="266"/>
    </location>
</feature>
<accession>A0AAW0MUV9</accession>
<dbReference type="Proteomes" id="UP001460270">
    <property type="component" value="Unassembled WGS sequence"/>
</dbReference>
<keyword evidence="3" id="KW-1185">Reference proteome</keyword>
<reference evidence="3" key="1">
    <citation type="submission" date="2024-04" db="EMBL/GenBank/DDBJ databases">
        <title>Salinicola lusitanus LLJ914,a marine bacterium isolated from the Okinawa Trough.</title>
        <authorList>
            <person name="Li J."/>
        </authorList>
    </citation>
    <scope>NUCLEOTIDE SEQUENCE [LARGE SCALE GENOMIC DNA]</scope>
</reference>
<protein>
    <recommendedName>
        <fullName evidence="4">FAM21/CAPZIP domain-containing protein</fullName>
    </recommendedName>
</protein>
<dbReference type="EMBL" id="JBBPFD010000021">
    <property type="protein sequence ID" value="KAK7882927.1"/>
    <property type="molecule type" value="Genomic_DNA"/>
</dbReference>